<dbReference type="EnsemblPlants" id="ONIVA10G19210.1">
    <property type="protein sequence ID" value="ONIVA10G19210.1"/>
    <property type="gene ID" value="ONIVA10G19210"/>
</dbReference>
<feature type="compositionally biased region" description="Low complexity" evidence="1">
    <location>
        <begin position="781"/>
        <end position="793"/>
    </location>
</feature>
<reference evidence="3" key="2">
    <citation type="submission" date="2018-04" db="EMBL/GenBank/DDBJ databases">
        <title>OnivRS2 (Oryza nivara Reference Sequence Version 2).</title>
        <authorList>
            <person name="Zhang J."/>
            <person name="Kudrna D."/>
            <person name="Lee S."/>
            <person name="Talag J."/>
            <person name="Rajasekar S."/>
            <person name="Welchert J."/>
            <person name="Hsing Y.-I."/>
            <person name="Wing R.A."/>
        </authorList>
    </citation>
    <scope>NUCLEOTIDE SEQUENCE [LARGE SCALE GENOMIC DNA]</scope>
</reference>
<protein>
    <recommendedName>
        <fullName evidence="2">C2 NT-type domain-containing protein</fullName>
    </recommendedName>
</protein>
<proteinExistence type="predicted"/>
<evidence type="ECO:0000259" key="2">
    <source>
        <dbReference type="PROSITE" id="PS51840"/>
    </source>
</evidence>
<dbReference type="Pfam" id="PF10358">
    <property type="entry name" value="NT-C2"/>
    <property type="match status" value="1"/>
</dbReference>
<dbReference type="PROSITE" id="PS51840">
    <property type="entry name" value="C2_NT"/>
    <property type="match status" value="1"/>
</dbReference>
<feature type="region of interest" description="Disordered" evidence="1">
    <location>
        <begin position="771"/>
        <end position="796"/>
    </location>
</feature>
<dbReference type="AlphaFoldDB" id="A0A0E0IVQ3"/>
<feature type="domain" description="C2 NT-type" evidence="2">
    <location>
        <begin position="112"/>
        <end position="264"/>
    </location>
</feature>
<dbReference type="Proteomes" id="UP000006591">
    <property type="component" value="Chromosome 10"/>
</dbReference>
<dbReference type="InterPro" id="IPR019448">
    <property type="entry name" value="NT-C2"/>
</dbReference>
<feature type="region of interest" description="Disordered" evidence="1">
    <location>
        <begin position="445"/>
        <end position="474"/>
    </location>
</feature>
<dbReference type="STRING" id="4536.A0A0E0IVQ3"/>
<evidence type="ECO:0000256" key="1">
    <source>
        <dbReference type="SAM" id="MobiDB-lite"/>
    </source>
</evidence>
<feature type="region of interest" description="Disordered" evidence="1">
    <location>
        <begin position="42"/>
        <end position="74"/>
    </location>
</feature>
<dbReference type="OMA" id="WGAERQK"/>
<keyword evidence="4" id="KW-1185">Reference proteome</keyword>
<dbReference type="PANTHER" id="PTHR33414:SF3">
    <property type="entry name" value="EXPRESSED PROTEIN"/>
    <property type="match status" value="1"/>
</dbReference>
<dbReference type="HOGENOM" id="CLU_003931_1_0_1"/>
<organism evidence="3">
    <name type="scientific">Oryza nivara</name>
    <name type="common">Indian wild rice</name>
    <name type="synonym">Oryza sativa f. spontanea</name>
    <dbReference type="NCBI Taxonomy" id="4536"/>
    <lineage>
        <taxon>Eukaryota</taxon>
        <taxon>Viridiplantae</taxon>
        <taxon>Streptophyta</taxon>
        <taxon>Embryophyta</taxon>
        <taxon>Tracheophyta</taxon>
        <taxon>Spermatophyta</taxon>
        <taxon>Magnoliopsida</taxon>
        <taxon>Liliopsida</taxon>
        <taxon>Poales</taxon>
        <taxon>Poaceae</taxon>
        <taxon>BOP clade</taxon>
        <taxon>Oryzoideae</taxon>
        <taxon>Oryzeae</taxon>
        <taxon>Oryzinae</taxon>
        <taxon>Oryza</taxon>
    </lineage>
</organism>
<sequence>MAGSGGEAMASSGLDLGEYLDRPDAIHRRAASVAIVRSGGGDGPRIVDGGRDDRRARSSRRLSLSSWRRPAGGETSVESRRYGFTAAAAAAAEVGGKTRAAAIWEWKPVRVLSRIGKRRCGCLLSVEVAGVRGVPASMDGLRLAVTVRKAETKDGAVQTMPATVRGGCADFDETLFVRCNIYFAGGAGTGKPLKLEPRRFVVSVVPAEAPGVRLGAHAVDVSSLVLDSLQKSSEGRRVRWFDTAVTLSGKATGGELLLKLGFQLMDDAGLCLYTQAATEKVDVVDDVSPARARAHNKNSFSVARTSGPKLSASDAAISPSMRAYKQLIDRLSVDEHGDPVTSLIPRKLADDELSGDVGLPEYEVVDKGVETVKEVVHYHAHRDVLKELDSIAEQIEAIEALMTNGGKKSPPSPKKVDQKQCLDADEEMVTVEFLRKLEVVDDKGRKLKQPMTPRSESEKKAAAAAPPVVPDLGPGLGTAVQTRDGGFLVSMNPFDLPLEKGDAPPKLAMQVSRPFVLPSSMAATGFDVLQKMAAAGGADEVRDKVARLGGMDNLTGKTPEQVGFEGIAEAVIGGRRTEGASSSAARSVRLVRKLAAAVSDGRSERVATGIWTAADDPETLEEVIAFSLQKLEAMAVDALMIQAEMADEDAPFEVAPAAGDATTVFDALVSPDEWSESRGSDGRVTVVAAIQLRDPSRRYEAVGAPMVAVVQSARLLGAAGNSGGRFKVRSLHVGGVQLRCPVGGGAGGGRASWGAERQKLTAMQWALAHGPARAAGRRARTPTTTTTPSSQARQRPDVVWSLSSRVLAGMWLKTVRNPDVRVGATAAGGGGGGN</sequence>
<reference evidence="3" key="1">
    <citation type="submission" date="2015-04" db="UniProtKB">
        <authorList>
            <consortium name="EnsemblPlants"/>
        </authorList>
    </citation>
    <scope>IDENTIFICATION</scope>
    <source>
        <strain evidence="3">SL10</strain>
    </source>
</reference>
<dbReference type="Pfam" id="PF21745">
    <property type="entry name" value="PMI1_PMIR1-2_C"/>
    <property type="match status" value="1"/>
</dbReference>
<evidence type="ECO:0000313" key="4">
    <source>
        <dbReference type="Proteomes" id="UP000006591"/>
    </source>
</evidence>
<name>A0A0E0IVQ3_ORYNI</name>
<dbReference type="PANTHER" id="PTHR33414">
    <property type="entry name" value="PROTEIN PLASTID MOVEMENT IMPAIRED 1-RELATED 1"/>
    <property type="match status" value="1"/>
</dbReference>
<dbReference type="eggNOG" id="ENOG502QSA1">
    <property type="taxonomic scope" value="Eukaryota"/>
</dbReference>
<dbReference type="InterPro" id="IPR039614">
    <property type="entry name" value="PMI1-like"/>
</dbReference>
<dbReference type="InterPro" id="IPR048972">
    <property type="entry name" value="PMI1_PMIR1-2_C"/>
</dbReference>
<evidence type="ECO:0000313" key="3">
    <source>
        <dbReference type="EnsemblPlants" id="ONIVA10G19210.1"/>
    </source>
</evidence>
<accession>A0A0E0IVQ3</accession>
<dbReference type="Gramene" id="ONIVA10G19210.1">
    <property type="protein sequence ID" value="ONIVA10G19210.1"/>
    <property type="gene ID" value="ONIVA10G19210"/>
</dbReference>